<proteinExistence type="inferred from homology"/>
<evidence type="ECO:0000313" key="3">
    <source>
        <dbReference type="EMBL" id="SHF87206.1"/>
    </source>
</evidence>
<dbReference type="EMBL" id="FQUC01000011">
    <property type="protein sequence ID" value="SHF87206.1"/>
    <property type="molecule type" value="Genomic_DNA"/>
</dbReference>
<evidence type="ECO:0000313" key="4">
    <source>
        <dbReference type="Proteomes" id="UP000184480"/>
    </source>
</evidence>
<dbReference type="AlphaFoldDB" id="A0A1M5F6M7"/>
<dbReference type="PANTHER" id="PTHR11080:SF2">
    <property type="entry name" value="LD05707P"/>
    <property type="match status" value="1"/>
</dbReference>
<name>A0A1M5F6M7_9BACT</name>
<keyword evidence="4" id="KW-1185">Reference proteome</keyword>
<reference evidence="4" key="1">
    <citation type="submission" date="2016-11" db="EMBL/GenBank/DDBJ databases">
        <authorList>
            <person name="Varghese N."/>
            <person name="Submissions S."/>
        </authorList>
    </citation>
    <scope>NUCLEOTIDE SEQUENCE [LARGE SCALE GENOMIC DNA]</scope>
    <source>
        <strain evidence="4">DSM 27370</strain>
    </source>
</reference>
<dbReference type="InterPro" id="IPR052347">
    <property type="entry name" value="Isochorismatase_Nicotinamidase"/>
</dbReference>
<dbReference type="RefSeq" id="WP_062179001.1">
    <property type="nucleotide sequence ID" value="NZ_BBXL01000006.1"/>
</dbReference>
<protein>
    <submittedName>
        <fullName evidence="3">Nicotinamidase-related amidase</fullName>
    </submittedName>
</protein>
<dbReference type="SUPFAM" id="SSF52499">
    <property type="entry name" value="Isochorismatase-like hydrolases"/>
    <property type="match status" value="1"/>
</dbReference>
<organism evidence="3 4">
    <name type="scientific">Dysgonomonas macrotermitis</name>
    <dbReference type="NCBI Taxonomy" id="1346286"/>
    <lineage>
        <taxon>Bacteria</taxon>
        <taxon>Pseudomonadati</taxon>
        <taxon>Bacteroidota</taxon>
        <taxon>Bacteroidia</taxon>
        <taxon>Bacteroidales</taxon>
        <taxon>Dysgonomonadaceae</taxon>
        <taxon>Dysgonomonas</taxon>
    </lineage>
</organism>
<dbReference type="Gene3D" id="3.40.50.850">
    <property type="entry name" value="Isochorismatase-like"/>
    <property type="match status" value="1"/>
</dbReference>
<gene>
    <name evidence="3" type="ORF">SAMN05444362_11170</name>
</gene>
<dbReference type="GO" id="GO:0016787">
    <property type="term" value="F:hydrolase activity"/>
    <property type="evidence" value="ECO:0007669"/>
    <property type="project" value="UniProtKB-KW"/>
</dbReference>
<dbReference type="PANTHER" id="PTHR11080">
    <property type="entry name" value="PYRAZINAMIDASE/NICOTINAMIDASE"/>
    <property type="match status" value="1"/>
</dbReference>
<keyword evidence="2" id="KW-0378">Hydrolase</keyword>
<dbReference type="OrthoDB" id="9791276at2"/>
<dbReference type="STRING" id="1346286.SAMN05444362_11170"/>
<evidence type="ECO:0000256" key="2">
    <source>
        <dbReference type="ARBA" id="ARBA00022801"/>
    </source>
</evidence>
<comment type="similarity">
    <text evidence="1">Belongs to the isochorismatase family.</text>
</comment>
<sequence length="266" mass="30385">MKKNTAILGIDIQNDFTRPTGRLYVPGAENDVWRMYAFMEECGQAIDYVALSLDSHQPIHIANQCYWSDPEGYPPALFTVITAQDVEQGQWRPLFNKDIALDYLIQLEKNKQVCTIWPAHCIAGSSGWALNESLYKALHAWSVLYNRKYELFFKGGHQATEHYSIFKAAVEFPDCEETKFNTKLLNKLNSFDRILVMGEAADFCVINSLVDMVEAEPDIAPRTIVLADCMSWIDPNNMKVMVRFSEIAEQGVRFMTTTEFKATELK</sequence>
<evidence type="ECO:0000256" key="1">
    <source>
        <dbReference type="ARBA" id="ARBA00006336"/>
    </source>
</evidence>
<accession>A0A1M5F6M7</accession>
<dbReference type="Proteomes" id="UP000184480">
    <property type="component" value="Unassembled WGS sequence"/>
</dbReference>
<dbReference type="InterPro" id="IPR036380">
    <property type="entry name" value="Isochorismatase-like_sf"/>
</dbReference>